<dbReference type="Gene3D" id="3.90.1150.10">
    <property type="entry name" value="Aspartate Aminotransferase, domain 1"/>
    <property type="match status" value="1"/>
</dbReference>
<dbReference type="InterPro" id="IPR015422">
    <property type="entry name" value="PyrdxlP-dep_Trfase_small"/>
</dbReference>
<evidence type="ECO:0000313" key="1">
    <source>
        <dbReference type="EMBL" id="ANB76019.1"/>
    </source>
</evidence>
<proteinExistence type="predicted"/>
<evidence type="ECO:0000313" key="2">
    <source>
        <dbReference type="Proteomes" id="UP000076852"/>
    </source>
</evidence>
<dbReference type="STRING" id="1804984.AYM40_27445"/>
<name>A0A160FSH8_9BURK</name>
<accession>A0A160FSH8</accession>
<sequence>MSHIQQAALTAMPNKAQIVVSLLDASPFGETAKGFVRLGFVVDEASLIDACERIAAFFGGLPLRS</sequence>
<dbReference type="Proteomes" id="UP000076852">
    <property type="component" value="Chromosome 2"/>
</dbReference>
<gene>
    <name evidence="1" type="ORF">AYM40_27445</name>
</gene>
<dbReference type="KEGG" id="buz:AYM40_27445"/>
<keyword evidence="2" id="KW-1185">Reference proteome</keyword>
<reference evidence="1 2" key="1">
    <citation type="journal article" date="2016" name="Gene">
        <title>PacBio SMRT assembly of a complex multi-replicon genome reveals chlorocatechol degradative operon in a region of genome plasticity.</title>
        <authorList>
            <person name="Ricker N."/>
            <person name="Shen S.Y."/>
            <person name="Goordial J."/>
            <person name="Jin S."/>
            <person name="Fulthorpe R.R."/>
        </authorList>
    </citation>
    <scope>NUCLEOTIDE SEQUENCE [LARGE SCALE GENOMIC DNA]</scope>
    <source>
        <strain evidence="1 2">OLGA172</strain>
    </source>
</reference>
<dbReference type="EMBL" id="CP014579">
    <property type="protein sequence ID" value="ANB76019.1"/>
    <property type="molecule type" value="Genomic_DNA"/>
</dbReference>
<organism evidence="1 2">
    <name type="scientific">Paraburkholderia phytofirmans OLGA172</name>
    <dbReference type="NCBI Taxonomy" id="1417228"/>
    <lineage>
        <taxon>Bacteria</taxon>
        <taxon>Pseudomonadati</taxon>
        <taxon>Pseudomonadota</taxon>
        <taxon>Betaproteobacteria</taxon>
        <taxon>Burkholderiales</taxon>
        <taxon>Burkholderiaceae</taxon>
        <taxon>Paraburkholderia</taxon>
    </lineage>
</organism>
<protein>
    <recommendedName>
        <fullName evidence="3">Aminotransferase class I/classII domain-containing protein</fullName>
    </recommendedName>
</protein>
<dbReference type="AlphaFoldDB" id="A0A160FSH8"/>
<evidence type="ECO:0008006" key="3">
    <source>
        <dbReference type="Google" id="ProtNLM"/>
    </source>
</evidence>